<protein>
    <submittedName>
        <fullName evidence="2">Lysozyme inhibitor LprI family protein</fullName>
    </submittedName>
</protein>
<dbReference type="Proteomes" id="UP001209922">
    <property type="component" value="Unassembled WGS sequence"/>
</dbReference>
<evidence type="ECO:0000313" key="3">
    <source>
        <dbReference type="Proteomes" id="UP001209922"/>
    </source>
</evidence>
<reference evidence="2 3" key="1">
    <citation type="submission" date="2022-10" db="EMBL/GenBank/DDBJ databases">
        <title>Xanthomonas sp. H13-6.</title>
        <authorList>
            <person name="Liu X."/>
            <person name="Deng Z."/>
            <person name="Jiang Y."/>
            <person name="Yu T."/>
            <person name="Ai J."/>
        </authorList>
    </citation>
    <scope>NUCLEOTIDE SEQUENCE [LARGE SCALE GENOMIC DNA]</scope>
    <source>
        <strain evidence="2 3">H13-6</strain>
    </source>
</reference>
<proteinExistence type="predicted"/>
<dbReference type="Gene3D" id="1.20.1270.180">
    <property type="match status" value="1"/>
</dbReference>
<dbReference type="EMBL" id="JAPCHY010000003">
    <property type="protein sequence ID" value="MCW4471907.1"/>
    <property type="molecule type" value="Genomic_DNA"/>
</dbReference>
<accession>A0ABT3JTW2</accession>
<name>A0ABT3JTW2_9XANT</name>
<evidence type="ECO:0000313" key="2">
    <source>
        <dbReference type="EMBL" id="MCW4471907.1"/>
    </source>
</evidence>
<feature type="domain" description="Lysozyme inhibitor LprI-like N-terminal" evidence="1">
    <location>
        <begin position="14"/>
        <end position="95"/>
    </location>
</feature>
<gene>
    <name evidence="2" type="ORF">OK345_05205</name>
</gene>
<dbReference type="Pfam" id="PF07007">
    <property type="entry name" value="LprI"/>
    <property type="match status" value="1"/>
</dbReference>
<organism evidence="2 3">
    <name type="scientific">Xanthomonas chitinilytica</name>
    <dbReference type="NCBI Taxonomy" id="2989819"/>
    <lineage>
        <taxon>Bacteria</taxon>
        <taxon>Pseudomonadati</taxon>
        <taxon>Pseudomonadota</taxon>
        <taxon>Gammaproteobacteria</taxon>
        <taxon>Lysobacterales</taxon>
        <taxon>Lysobacteraceae</taxon>
        <taxon>Xanthomonas</taxon>
    </lineage>
</organism>
<dbReference type="RefSeq" id="WP_265126864.1">
    <property type="nucleotide sequence ID" value="NZ_JAPCHY010000003.1"/>
</dbReference>
<keyword evidence="3" id="KW-1185">Reference proteome</keyword>
<sequence length="108" mass="12203">MQAEDCKGVASNMAQYRSCLSDQRDQSLQDEYQRTLAFVLGRDAAAASLLEDAQLQWQRYSQASCEYAVAARQAPAGANDARLECRSTFVEARIRILRRYRDDSGQMD</sequence>
<dbReference type="InterPro" id="IPR009739">
    <property type="entry name" value="LprI-like_N"/>
</dbReference>
<evidence type="ECO:0000259" key="1">
    <source>
        <dbReference type="Pfam" id="PF07007"/>
    </source>
</evidence>
<comment type="caution">
    <text evidence="2">The sequence shown here is derived from an EMBL/GenBank/DDBJ whole genome shotgun (WGS) entry which is preliminary data.</text>
</comment>